<accession>A0A1B4VA84</accession>
<dbReference type="Gene3D" id="3.40.50.12710">
    <property type="match status" value="1"/>
</dbReference>
<dbReference type="Proteomes" id="UP000218899">
    <property type="component" value="Chromosome"/>
</dbReference>
<dbReference type="PANTHER" id="PTHR12049">
    <property type="entry name" value="PROTEIN ARGININE METHYLTRANSFERASE NDUFAF7, MITOCHONDRIAL"/>
    <property type="match status" value="1"/>
</dbReference>
<keyword evidence="2" id="KW-0808">Transferase</keyword>
<keyword evidence="4" id="KW-1185">Reference proteome</keyword>
<dbReference type="InterPro" id="IPR029063">
    <property type="entry name" value="SAM-dependent_MTases_sf"/>
</dbReference>
<evidence type="ECO:0008006" key="5">
    <source>
        <dbReference type="Google" id="ProtNLM"/>
    </source>
</evidence>
<evidence type="ECO:0000313" key="4">
    <source>
        <dbReference type="Proteomes" id="UP000218899"/>
    </source>
</evidence>
<proteinExistence type="predicted"/>
<evidence type="ECO:0000313" key="3">
    <source>
        <dbReference type="EMBL" id="BAU46741.1"/>
    </source>
</evidence>
<dbReference type="PANTHER" id="PTHR12049:SF7">
    <property type="entry name" value="PROTEIN ARGININE METHYLTRANSFERASE NDUFAF7, MITOCHONDRIAL"/>
    <property type="match status" value="1"/>
</dbReference>
<dbReference type="AlphaFoldDB" id="A0A1B4VA84"/>
<dbReference type="EMBL" id="AP014936">
    <property type="protein sequence ID" value="BAU46741.1"/>
    <property type="molecule type" value="Genomic_DNA"/>
</dbReference>
<dbReference type="GO" id="GO:0032259">
    <property type="term" value="P:methylation"/>
    <property type="evidence" value="ECO:0007669"/>
    <property type="project" value="UniProtKB-KW"/>
</dbReference>
<gene>
    <name evidence="3" type="ORF">SVA_0159</name>
</gene>
<name>A0A1B4VA84_9GAMM</name>
<keyword evidence="1" id="KW-0489">Methyltransferase</keyword>
<dbReference type="InterPro" id="IPR003788">
    <property type="entry name" value="NDUFAF7"/>
</dbReference>
<sequence length="391" mass="41731">MTFRPRSSPALPPPAAEARARSEALADRIRAEIAGAGGAIGFDRFMELALYSPGFGYYSAPTERFGESGDFVTAPEISPLFGRCLAHPVAEVLNHLKGGDVLEAGAGSGNLAADLLSQLAATGALPGRYLILEVSGELRARQEATLRERVPEILPHVAWLDRLPGPGFRGVVLANELIDALPVVRFIAGADGAGELHVGVEGSRFAWREAPARAAVAERVDGLDLPAGYVSEVNLAGEGWVRSLAERLEQGLILLIDYGFPRSEYYHPERATGTLVCHYRHRVHDDPLVLVGLQDITAHVDFTAIAEAGRAAGLSVVGYTSQAAFLLGSGLDRLLADSDPNDVRAHLALTQQVKKLTLPSEMGELFKVIGLARGPVPALAGFAMQDRRSRL</sequence>
<protein>
    <recommendedName>
        <fullName evidence="5">SAM-dependent methyltransferase</fullName>
    </recommendedName>
</protein>
<organism evidence="3 4">
    <name type="scientific">Sulfurifustis variabilis</name>
    <dbReference type="NCBI Taxonomy" id="1675686"/>
    <lineage>
        <taxon>Bacteria</taxon>
        <taxon>Pseudomonadati</taxon>
        <taxon>Pseudomonadota</taxon>
        <taxon>Gammaproteobacteria</taxon>
        <taxon>Acidiferrobacterales</taxon>
        <taxon>Acidiferrobacteraceae</taxon>
        <taxon>Sulfurifustis</taxon>
    </lineage>
</organism>
<dbReference type="InterPro" id="IPR038375">
    <property type="entry name" value="NDUFAF7_sf"/>
</dbReference>
<dbReference type="KEGG" id="sva:SVA_0159"/>
<reference evidence="3 4" key="1">
    <citation type="submission" date="2015-08" db="EMBL/GenBank/DDBJ databases">
        <title>Complete genome sequence of Sulfurifustis variabilis.</title>
        <authorList>
            <person name="Miura A."/>
            <person name="Kojima H."/>
            <person name="Fukui M."/>
        </authorList>
    </citation>
    <scope>NUCLEOTIDE SEQUENCE [LARGE SCALE GENOMIC DNA]</scope>
    <source>
        <strain evidence="4">skN76</strain>
    </source>
</reference>
<dbReference type="SUPFAM" id="SSF53335">
    <property type="entry name" value="S-adenosyl-L-methionine-dependent methyltransferases"/>
    <property type="match status" value="1"/>
</dbReference>
<evidence type="ECO:0000256" key="1">
    <source>
        <dbReference type="ARBA" id="ARBA00022603"/>
    </source>
</evidence>
<dbReference type="GO" id="GO:0035243">
    <property type="term" value="F:protein-arginine omega-N symmetric methyltransferase activity"/>
    <property type="evidence" value="ECO:0007669"/>
    <property type="project" value="TreeGrafter"/>
</dbReference>
<dbReference type="Pfam" id="PF02636">
    <property type="entry name" value="Methyltransf_28"/>
    <property type="match status" value="1"/>
</dbReference>
<evidence type="ECO:0000256" key="2">
    <source>
        <dbReference type="ARBA" id="ARBA00022679"/>
    </source>
</evidence>